<gene>
    <name evidence="1" type="ORF">L910_2840</name>
</gene>
<sequence>MKNILSTAKVFIFKRVEFLSVIQNNSLSGLYTQESDKCNDFFEKFKVL</sequence>
<reference evidence="1 2" key="1">
    <citation type="journal article" date="2013" name="Gut Pathog.">
        <title>Evidence of a new metabolic capacity in an emerging diarrheal pathogen: lessons from the draft genomes of Vibrio fluvialis strains PG41 and I21563.</title>
        <authorList>
            <person name="Khatri I."/>
            <person name="Mahajan S."/>
            <person name="Dureja C."/>
            <person name="Subramanian S."/>
            <person name="Raychaudhuri S."/>
        </authorList>
    </citation>
    <scope>NUCLEOTIDE SEQUENCE [LARGE SCALE GENOMIC DNA]</scope>
    <source>
        <strain evidence="1 2">PG41</strain>
    </source>
</reference>
<dbReference type="Proteomes" id="UP000014854">
    <property type="component" value="Unassembled WGS sequence"/>
</dbReference>
<name>S7HVB6_VIBFL</name>
<proteinExistence type="predicted"/>
<accession>S7HVB6</accession>
<organism evidence="1 2">
    <name type="scientific">Vibrio fluvialis PG41</name>
    <dbReference type="NCBI Taxonomy" id="1336752"/>
    <lineage>
        <taxon>Bacteria</taxon>
        <taxon>Pseudomonadati</taxon>
        <taxon>Pseudomonadota</taxon>
        <taxon>Gammaproteobacteria</taxon>
        <taxon>Vibrionales</taxon>
        <taxon>Vibrionaceae</taxon>
        <taxon>Vibrio</taxon>
    </lineage>
</organism>
<evidence type="ECO:0000313" key="2">
    <source>
        <dbReference type="Proteomes" id="UP000014854"/>
    </source>
</evidence>
<dbReference type="AlphaFoldDB" id="S7HVB6"/>
<comment type="caution">
    <text evidence="1">The sequence shown here is derived from an EMBL/GenBank/DDBJ whole genome shotgun (WGS) entry which is preliminary data.</text>
</comment>
<protein>
    <submittedName>
        <fullName evidence="1">Uncharacterized protein</fullName>
    </submittedName>
</protein>
<evidence type="ECO:0000313" key="1">
    <source>
        <dbReference type="EMBL" id="EPP19613.1"/>
    </source>
</evidence>
<dbReference type="EMBL" id="ASXS01000029">
    <property type="protein sequence ID" value="EPP19613.1"/>
    <property type="molecule type" value="Genomic_DNA"/>
</dbReference>